<feature type="coiled-coil region" evidence="12">
    <location>
        <begin position="386"/>
        <end position="427"/>
    </location>
</feature>
<dbReference type="FunFam" id="1.10.287.130:FF:000004">
    <property type="entry name" value="Ethylene receptor 1"/>
    <property type="match status" value="1"/>
</dbReference>
<evidence type="ECO:0000256" key="1">
    <source>
        <dbReference type="ARBA" id="ARBA00000085"/>
    </source>
</evidence>
<dbReference type="InterPro" id="IPR003661">
    <property type="entry name" value="HisK_dim/P_dom"/>
</dbReference>
<dbReference type="GO" id="GO:0005886">
    <property type="term" value="C:plasma membrane"/>
    <property type="evidence" value="ECO:0007669"/>
    <property type="project" value="UniProtKB-ARBA"/>
</dbReference>
<dbReference type="InterPro" id="IPR000014">
    <property type="entry name" value="PAS"/>
</dbReference>
<evidence type="ECO:0000256" key="4">
    <source>
        <dbReference type="ARBA" id="ARBA00022553"/>
    </source>
</evidence>
<dbReference type="Gene3D" id="3.30.450.20">
    <property type="entry name" value="PAS domain"/>
    <property type="match status" value="3"/>
</dbReference>
<dbReference type="PANTHER" id="PTHR43304">
    <property type="entry name" value="PHYTOCHROME-LIKE PROTEIN CPH1"/>
    <property type="match status" value="1"/>
</dbReference>
<dbReference type="InterPro" id="IPR000700">
    <property type="entry name" value="PAS-assoc_C"/>
</dbReference>
<dbReference type="PROSITE" id="PS50112">
    <property type="entry name" value="PAS"/>
    <property type="match status" value="1"/>
</dbReference>
<name>A0A1G6USY8_9GAMM</name>
<keyword evidence="7" id="KW-0547">Nucleotide-binding</keyword>
<evidence type="ECO:0000313" key="17">
    <source>
        <dbReference type="Proteomes" id="UP000199603"/>
    </source>
</evidence>
<keyword evidence="12" id="KW-0175">Coiled coil</keyword>
<evidence type="ECO:0000256" key="11">
    <source>
        <dbReference type="ARBA" id="ARBA00023136"/>
    </source>
</evidence>
<dbReference type="InterPro" id="IPR004358">
    <property type="entry name" value="Sig_transdc_His_kin-like_C"/>
</dbReference>
<dbReference type="InterPro" id="IPR013655">
    <property type="entry name" value="PAS_fold_3"/>
</dbReference>
<dbReference type="SMART" id="SM00091">
    <property type="entry name" value="PAS"/>
    <property type="match status" value="3"/>
</dbReference>
<evidence type="ECO:0000259" key="14">
    <source>
        <dbReference type="PROSITE" id="PS50112"/>
    </source>
</evidence>
<evidence type="ECO:0000256" key="5">
    <source>
        <dbReference type="ARBA" id="ARBA00022679"/>
    </source>
</evidence>
<dbReference type="AlphaFoldDB" id="A0A1G6USY8"/>
<keyword evidence="10" id="KW-1133">Transmembrane helix</keyword>
<dbReference type="EMBL" id="FNAG01000002">
    <property type="protein sequence ID" value="SDD44364.1"/>
    <property type="molecule type" value="Genomic_DNA"/>
</dbReference>
<keyword evidence="11" id="KW-0472">Membrane</keyword>
<sequence length="651" mass="72392">MNANGGAPDEANTPDPMSLYETVFNQILHEVHIWRLVRDADGNIQTWRLLNANPAALKAWGKSLADIKGLTTDEIFPGVEATATFLPIVEKIFRERQPYSWEVHFEGTDQTLQMTSIPVDEVFISTGVDVSGIRRSERAFLEAQKRLETATEAAQLGIWSFEPDSGRTYWNSLAFELHGVAPFSAEPSYAFWLSCVHAEDREHVEQVIGDALRKRSAYRVGYRTRWPDASNHEIELVGRVFEVAEGEPSRMVGILRDVTAERTARESLQRAHRRLALATESGGIGVWEWELATDALLWDEQMYTLYGVRDREERSVYDTWASRVHPQDLERAAGALQTALQGGADYDTEFRVIWPDGSIHVIHAMARVTRGADGRPVSMTGLNWEVTSQRRMEAELKAANARLEERVAQRTQELELAKDAAEAANRAKSEFLANMSHELRTPLHGILGFADLLVERSQDDEASEAHRYATRIVKQGTQLLNLVNDLLDSAKIDYGNFSVALEPCELTDLVAAVVDEFELRSRSDVHIALRQPEQIPIRADPRRLAQVLRNLLANAVRLSPKDATVEVDVRVDATMHRVEVEVADRGPGIPSGELEAIFDRFSQSSKTKSGAGGTGLGLSIARSIVDMHGGSLTAFNRAGGGARFVCVLPLP</sequence>
<dbReference type="InterPro" id="IPR036097">
    <property type="entry name" value="HisK_dim/P_sf"/>
</dbReference>
<dbReference type="Gene3D" id="3.30.565.10">
    <property type="entry name" value="Histidine kinase-like ATPase, C-terminal domain"/>
    <property type="match status" value="1"/>
</dbReference>
<dbReference type="SUPFAM" id="SSF47384">
    <property type="entry name" value="Homodimeric domain of signal transducing histidine kinase"/>
    <property type="match status" value="1"/>
</dbReference>
<dbReference type="PANTHER" id="PTHR43304:SF1">
    <property type="entry name" value="PAC DOMAIN-CONTAINING PROTEIN"/>
    <property type="match status" value="1"/>
</dbReference>
<dbReference type="InterPro" id="IPR052162">
    <property type="entry name" value="Sensor_kinase/Photoreceptor"/>
</dbReference>
<reference evidence="16 17" key="1">
    <citation type="submission" date="2016-10" db="EMBL/GenBank/DDBJ databases">
        <authorList>
            <person name="de Groot N.N."/>
        </authorList>
    </citation>
    <scope>NUCLEOTIDE SEQUENCE [LARGE SCALE GENOMIC DNA]</scope>
    <source>
        <strain evidence="16 17">DSM 16957</strain>
    </source>
</reference>
<dbReference type="Proteomes" id="UP000199603">
    <property type="component" value="Unassembled WGS sequence"/>
</dbReference>
<evidence type="ECO:0000256" key="2">
    <source>
        <dbReference type="ARBA" id="ARBA00004370"/>
    </source>
</evidence>
<keyword evidence="9" id="KW-0067">ATP-binding</keyword>
<dbReference type="CDD" id="cd00082">
    <property type="entry name" value="HisKA"/>
    <property type="match status" value="1"/>
</dbReference>
<evidence type="ECO:0000313" key="16">
    <source>
        <dbReference type="EMBL" id="SDD44364.1"/>
    </source>
</evidence>
<dbReference type="SUPFAM" id="SSF55874">
    <property type="entry name" value="ATPase domain of HSP90 chaperone/DNA topoisomerase II/histidine kinase"/>
    <property type="match status" value="1"/>
</dbReference>
<keyword evidence="8" id="KW-0418">Kinase</keyword>
<comment type="catalytic activity">
    <reaction evidence="1">
        <text>ATP + protein L-histidine = ADP + protein N-phospho-L-histidine.</text>
        <dbReference type="EC" id="2.7.13.3"/>
    </reaction>
</comment>
<protein>
    <recommendedName>
        <fullName evidence="3">histidine kinase</fullName>
        <ecNumber evidence="3">2.7.13.3</ecNumber>
    </recommendedName>
</protein>
<dbReference type="Gene3D" id="1.10.287.130">
    <property type="match status" value="1"/>
</dbReference>
<keyword evidence="17" id="KW-1185">Reference proteome</keyword>
<dbReference type="CDD" id="cd00130">
    <property type="entry name" value="PAS"/>
    <property type="match status" value="1"/>
</dbReference>
<dbReference type="Pfam" id="PF02518">
    <property type="entry name" value="HATPase_c"/>
    <property type="match status" value="1"/>
</dbReference>
<dbReference type="CDD" id="cd00075">
    <property type="entry name" value="HATPase"/>
    <property type="match status" value="1"/>
</dbReference>
<dbReference type="PROSITE" id="PS50113">
    <property type="entry name" value="PAC"/>
    <property type="match status" value="1"/>
</dbReference>
<keyword evidence="5" id="KW-0808">Transferase</keyword>
<organism evidence="16 17">
    <name type="scientific">Aquimonas voraii</name>
    <dbReference type="NCBI Taxonomy" id="265719"/>
    <lineage>
        <taxon>Bacteria</taxon>
        <taxon>Pseudomonadati</taxon>
        <taxon>Pseudomonadota</taxon>
        <taxon>Gammaproteobacteria</taxon>
        <taxon>Lysobacterales</taxon>
        <taxon>Lysobacteraceae</taxon>
        <taxon>Aquimonas</taxon>
    </lineage>
</organism>
<proteinExistence type="predicted"/>
<dbReference type="EC" id="2.7.13.3" evidence="3"/>
<evidence type="ECO:0000256" key="3">
    <source>
        <dbReference type="ARBA" id="ARBA00012438"/>
    </source>
</evidence>
<evidence type="ECO:0000256" key="7">
    <source>
        <dbReference type="ARBA" id="ARBA00022741"/>
    </source>
</evidence>
<feature type="domain" description="PAC" evidence="15">
    <location>
        <begin position="346"/>
        <end position="398"/>
    </location>
</feature>
<dbReference type="Pfam" id="PF00512">
    <property type="entry name" value="HisKA"/>
    <property type="match status" value="1"/>
</dbReference>
<dbReference type="InterPro" id="IPR036890">
    <property type="entry name" value="HATPase_C_sf"/>
</dbReference>
<evidence type="ECO:0000259" key="15">
    <source>
        <dbReference type="PROSITE" id="PS50113"/>
    </source>
</evidence>
<dbReference type="STRING" id="265719.SAMN04488509_102475"/>
<dbReference type="NCBIfam" id="TIGR00229">
    <property type="entry name" value="sensory_box"/>
    <property type="match status" value="1"/>
</dbReference>
<dbReference type="InterPro" id="IPR035965">
    <property type="entry name" value="PAS-like_dom_sf"/>
</dbReference>
<gene>
    <name evidence="16" type="ORF">SAMN04488509_102475</name>
</gene>
<dbReference type="PROSITE" id="PS50109">
    <property type="entry name" value="HIS_KIN"/>
    <property type="match status" value="1"/>
</dbReference>
<keyword evidence="6" id="KW-0812">Transmembrane</keyword>
<evidence type="ECO:0000256" key="6">
    <source>
        <dbReference type="ARBA" id="ARBA00022692"/>
    </source>
</evidence>
<dbReference type="GO" id="GO:0000155">
    <property type="term" value="F:phosphorelay sensor kinase activity"/>
    <property type="evidence" value="ECO:0007669"/>
    <property type="project" value="InterPro"/>
</dbReference>
<dbReference type="GO" id="GO:0005524">
    <property type="term" value="F:ATP binding"/>
    <property type="evidence" value="ECO:0007669"/>
    <property type="project" value="UniProtKB-KW"/>
</dbReference>
<comment type="subcellular location">
    <subcellularLocation>
        <location evidence="2">Membrane</location>
    </subcellularLocation>
</comment>
<evidence type="ECO:0000256" key="9">
    <source>
        <dbReference type="ARBA" id="ARBA00022840"/>
    </source>
</evidence>
<feature type="domain" description="PAS" evidence="14">
    <location>
        <begin position="143"/>
        <end position="215"/>
    </location>
</feature>
<dbReference type="Gene3D" id="2.10.70.100">
    <property type="match status" value="1"/>
</dbReference>
<dbReference type="SUPFAM" id="SSF55785">
    <property type="entry name" value="PYP-like sensor domain (PAS domain)"/>
    <property type="match status" value="3"/>
</dbReference>
<accession>A0A1G6USY8</accession>
<dbReference type="RefSeq" id="WP_218121214.1">
    <property type="nucleotide sequence ID" value="NZ_FNAG01000002.1"/>
</dbReference>
<evidence type="ECO:0000256" key="10">
    <source>
        <dbReference type="ARBA" id="ARBA00022989"/>
    </source>
</evidence>
<dbReference type="InterPro" id="IPR005467">
    <property type="entry name" value="His_kinase_dom"/>
</dbReference>
<evidence type="ECO:0000259" key="13">
    <source>
        <dbReference type="PROSITE" id="PS50109"/>
    </source>
</evidence>
<dbReference type="FunFam" id="3.30.565.10:FF:000006">
    <property type="entry name" value="Sensor histidine kinase WalK"/>
    <property type="match status" value="1"/>
</dbReference>
<evidence type="ECO:0000256" key="8">
    <source>
        <dbReference type="ARBA" id="ARBA00022777"/>
    </source>
</evidence>
<evidence type="ECO:0000256" key="12">
    <source>
        <dbReference type="SAM" id="Coils"/>
    </source>
</evidence>
<keyword evidence="4" id="KW-0597">Phosphoprotein</keyword>
<dbReference type="SMART" id="SM00387">
    <property type="entry name" value="HATPase_c"/>
    <property type="match status" value="1"/>
</dbReference>
<dbReference type="Pfam" id="PF08447">
    <property type="entry name" value="PAS_3"/>
    <property type="match status" value="2"/>
</dbReference>
<dbReference type="PRINTS" id="PR00344">
    <property type="entry name" value="BCTRLSENSOR"/>
</dbReference>
<dbReference type="SMART" id="SM00388">
    <property type="entry name" value="HisKA"/>
    <property type="match status" value="1"/>
</dbReference>
<feature type="domain" description="Histidine kinase" evidence="13">
    <location>
        <begin position="434"/>
        <end position="651"/>
    </location>
</feature>
<dbReference type="InterPro" id="IPR003594">
    <property type="entry name" value="HATPase_dom"/>
</dbReference>